<feature type="region of interest" description="Disordered" evidence="1">
    <location>
        <begin position="57"/>
        <end position="84"/>
    </location>
</feature>
<name>A0A6J5R8X0_9CAUD</name>
<evidence type="ECO:0000313" key="2">
    <source>
        <dbReference type="EMBL" id="CAB4192192.1"/>
    </source>
</evidence>
<dbReference type="EMBL" id="LR797181">
    <property type="protein sequence ID" value="CAB4192192.1"/>
    <property type="molecule type" value="Genomic_DNA"/>
</dbReference>
<evidence type="ECO:0000256" key="1">
    <source>
        <dbReference type="SAM" id="MobiDB-lite"/>
    </source>
</evidence>
<organism evidence="2">
    <name type="scientific">uncultured Caudovirales phage</name>
    <dbReference type="NCBI Taxonomy" id="2100421"/>
    <lineage>
        <taxon>Viruses</taxon>
        <taxon>Duplodnaviria</taxon>
        <taxon>Heunggongvirae</taxon>
        <taxon>Uroviricota</taxon>
        <taxon>Caudoviricetes</taxon>
        <taxon>Peduoviridae</taxon>
        <taxon>Maltschvirus</taxon>
        <taxon>Maltschvirus maltsch</taxon>
    </lineage>
</organism>
<protein>
    <submittedName>
        <fullName evidence="2">Uncharacterized protein</fullName>
    </submittedName>
</protein>
<accession>A0A6J5R8X0</accession>
<proteinExistence type="predicted"/>
<gene>
    <name evidence="2" type="ORF">UFOVP1244_7</name>
</gene>
<sequence length="120" mass="13499">MNDMRKIKETPRVRFLKHKEDILSALAAGHTQRDIRKALGWSDIPTSTFSRQVNRLKESVADRRPPTKLSLSSSSAISEPANLASTSYSASISRLEDIEFTPARKGDADRLFKRARNAEE</sequence>
<reference evidence="2" key="1">
    <citation type="submission" date="2020-05" db="EMBL/GenBank/DDBJ databases">
        <authorList>
            <person name="Chiriac C."/>
            <person name="Salcher M."/>
            <person name="Ghai R."/>
            <person name="Kavagutti S V."/>
        </authorList>
    </citation>
    <scope>NUCLEOTIDE SEQUENCE</scope>
</reference>